<evidence type="ECO:0000259" key="2">
    <source>
        <dbReference type="Pfam" id="PF01509"/>
    </source>
</evidence>
<evidence type="ECO:0000313" key="3">
    <source>
        <dbReference type="EnsemblMetazoa" id="MESCA012737-PA"/>
    </source>
</evidence>
<dbReference type="PANTHER" id="PTHR13195:SF0">
    <property type="entry name" value="PSEUDOURIDYLATE SYNTHASE TRUB2, MITOCHONDRIAL"/>
    <property type="match status" value="1"/>
</dbReference>
<dbReference type="GO" id="GO:0001522">
    <property type="term" value="P:pseudouridine synthesis"/>
    <property type="evidence" value="ECO:0007669"/>
    <property type="project" value="InterPro"/>
</dbReference>
<accession>T1H7K0</accession>
<dbReference type="Pfam" id="PF01509">
    <property type="entry name" value="TruB_N"/>
    <property type="match status" value="1"/>
</dbReference>
<dbReference type="STRING" id="36166.T1H7K0"/>
<dbReference type="EnsemblMetazoa" id="MESCA012737-RA">
    <property type="protein sequence ID" value="MESCA012737-PA"/>
    <property type="gene ID" value="MESCA012737"/>
</dbReference>
<feature type="domain" description="Pseudouridine synthase II N-terminal" evidence="2">
    <location>
        <begin position="4"/>
        <end position="121"/>
    </location>
</feature>
<dbReference type="InterPro" id="IPR020103">
    <property type="entry name" value="PsdUridine_synth_cat_dom_sf"/>
</dbReference>
<dbReference type="HOGENOM" id="CLU_032087_1_1_1"/>
<dbReference type="OMA" id="SGISCIR"/>
<protein>
    <recommendedName>
        <fullName evidence="2">Pseudouridine synthase II N-terminal domain-containing protein</fullName>
    </recommendedName>
</protein>
<name>T1H7K0_MEGSC</name>
<organism evidence="3 4">
    <name type="scientific">Megaselia scalaris</name>
    <name type="common">Humpbacked fly</name>
    <name type="synonym">Phora scalaris</name>
    <dbReference type="NCBI Taxonomy" id="36166"/>
    <lineage>
        <taxon>Eukaryota</taxon>
        <taxon>Metazoa</taxon>
        <taxon>Ecdysozoa</taxon>
        <taxon>Arthropoda</taxon>
        <taxon>Hexapoda</taxon>
        <taxon>Insecta</taxon>
        <taxon>Pterygota</taxon>
        <taxon>Neoptera</taxon>
        <taxon>Endopterygota</taxon>
        <taxon>Diptera</taxon>
        <taxon>Brachycera</taxon>
        <taxon>Muscomorpha</taxon>
        <taxon>Platypezoidea</taxon>
        <taxon>Phoridae</taxon>
        <taxon>Megaseliini</taxon>
        <taxon>Megaselia</taxon>
    </lineage>
</organism>
<reference evidence="4" key="1">
    <citation type="submission" date="2013-02" db="EMBL/GenBank/DDBJ databases">
        <authorList>
            <person name="Hughes D."/>
        </authorList>
    </citation>
    <scope>NUCLEOTIDE SEQUENCE</scope>
    <source>
        <strain>Durham</strain>
        <strain evidence="4">NC isolate 2 -- Noor lab</strain>
    </source>
</reference>
<dbReference type="Proteomes" id="UP000015102">
    <property type="component" value="Unassembled WGS sequence"/>
</dbReference>
<dbReference type="SUPFAM" id="SSF55120">
    <property type="entry name" value="Pseudouridine synthase"/>
    <property type="match status" value="1"/>
</dbReference>
<dbReference type="InterPro" id="IPR002501">
    <property type="entry name" value="PsdUridine_synth_N"/>
</dbReference>
<dbReference type="PANTHER" id="PTHR13195">
    <property type="entry name" value="PSEUDOURIDINE SYNTHASE-RELATED"/>
    <property type="match status" value="1"/>
</dbReference>
<dbReference type="GO" id="GO:0003723">
    <property type="term" value="F:RNA binding"/>
    <property type="evidence" value="ECO:0007669"/>
    <property type="project" value="InterPro"/>
</dbReference>
<dbReference type="InterPro" id="IPR039048">
    <property type="entry name" value="Trub2"/>
</dbReference>
<evidence type="ECO:0000256" key="1">
    <source>
        <dbReference type="ARBA" id="ARBA00008999"/>
    </source>
</evidence>
<dbReference type="Gene3D" id="3.30.2350.10">
    <property type="entry name" value="Pseudouridine synthase"/>
    <property type="match status" value="1"/>
</dbReference>
<evidence type="ECO:0000313" key="4">
    <source>
        <dbReference type="Proteomes" id="UP000015102"/>
    </source>
</evidence>
<keyword evidence="4" id="KW-1185">Reference proteome</keyword>
<proteinExistence type="inferred from homology"/>
<sequence>LGLKKCAKLAISLRHQRFLRTYHVRGMLGVSKENYFWDSRVTCKSKYNHVTEARFSSIVASLQASHQRKMYDMCGVDIQSQAGYELALKGVIRPENNQEPIIYGIRLIEFKPPSFTLEIHAINEDEQFLAMLLHDIAIEMKSVAHCSGISCIRYGPFTLENSLLRRHWNLKG</sequence>
<dbReference type="AlphaFoldDB" id="T1H7K0"/>
<dbReference type="GO" id="GO:0009982">
    <property type="term" value="F:pseudouridine synthase activity"/>
    <property type="evidence" value="ECO:0007669"/>
    <property type="project" value="InterPro"/>
</dbReference>
<reference evidence="3" key="2">
    <citation type="submission" date="2015-06" db="UniProtKB">
        <authorList>
            <consortium name="EnsemblMetazoa"/>
        </authorList>
    </citation>
    <scope>IDENTIFICATION</scope>
</reference>
<dbReference type="GO" id="GO:0006396">
    <property type="term" value="P:RNA processing"/>
    <property type="evidence" value="ECO:0007669"/>
    <property type="project" value="InterPro"/>
</dbReference>
<comment type="similarity">
    <text evidence="1">Belongs to the pseudouridine synthase TruB family.</text>
</comment>